<evidence type="ECO:0000313" key="4">
    <source>
        <dbReference type="EMBL" id="KIM23730.1"/>
    </source>
</evidence>
<feature type="domain" description="BRO1" evidence="3">
    <location>
        <begin position="4"/>
        <end position="370"/>
    </location>
</feature>
<feature type="compositionally biased region" description="Low complexity" evidence="2">
    <location>
        <begin position="760"/>
        <end position="781"/>
    </location>
</feature>
<dbReference type="OrthoDB" id="64867at2759"/>
<dbReference type="HOGENOM" id="CLU_007181_2_1_1"/>
<dbReference type="Pfam" id="PF13949">
    <property type="entry name" value="ALIX_LYPXL_bnd"/>
    <property type="match status" value="1"/>
</dbReference>
<dbReference type="Gene3D" id="1.20.140.50">
    <property type="entry name" value="alix/aip1 like domains"/>
    <property type="match status" value="1"/>
</dbReference>
<feature type="region of interest" description="Disordered" evidence="2">
    <location>
        <begin position="541"/>
        <end position="564"/>
    </location>
</feature>
<organism evidence="4 5">
    <name type="scientific">Serendipita vermifera MAFF 305830</name>
    <dbReference type="NCBI Taxonomy" id="933852"/>
    <lineage>
        <taxon>Eukaryota</taxon>
        <taxon>Fungi</taxon>
        <taxon>Dikarya</taxon>
        <taxon>Basidiomycota</taxon>
        <taxon>Agaricomycotina</taxon>
        <taxon>Agaricomycetes</taxon>
        <taxon>Sebacinales</taxon>
        <taxon>Serendipitaceae</taxon>
        <taxon>Serendipita</taxon>
    </lineage>
</organism>
<protein>
    <recommendedName>
        <fullName evidence="3">BRO1 domain-containing protein</fullName>
    </recommendedName>
</protein>
<dbReference type="Proteomes" id="UP000054097">
    <property type="component" value="Unassembled WGS sequence"/>
</dbReference>
<dbReference type="AlphaFoldDB" id="A0A0C3AGF9"/>
<gene>
    <name evidence="4" type="ORF">M408DRAFT_251882</name>
</gene>
<dbReference type="PANTHER" id="PTHR23030:SF39">
    <property type="entry name" value="PROGRAMMED CELL DEATH 6-INTERACTING PROTEIN"/>
    <property type="match status" value="1"/>
</dbReference>
<dbReference type="STRING" id="933852.A0A0C3AGF9"/>
<accession>A0A0C3AGF9</accession>
<dbReference type="Gene3D" id="1.25.40.280">
    <property type="entry name" value="alix/aip1 like domains"/>
    <property type="match status" value="1"/>
</dbReference>
<dbReference type="GO" id="GO:0005768">
    <property type="term" value="C:endosome"/>
    <property type="evidence" value="ECO:0007669"/>
    <property type="project" value="TreeGrafter"/>
</dbReference>
<dbReference type="PROSITE" id="PS51180">
    <property type="entry name" value="BRO1"/>
    <property type="match status" value="1"/>
</dbReference>
<proteinExistence type="inferred from homology"/>
<reference evidence="5" key="2">
    <citation type="submission" date="2015-01" db="EMBL/GenBank/DDBJ databases">
        <title>Evolutionary Origins and Diversification of the Mycorrhizal Mutualists.</title>
        <authorList>
            <consortium name="DOE Joint Genome Institute"/>
            <consortium name="Mycorrhizal Genomics Consortium"/>
            <person name="Kohler A."/>
            <person name="Kuo A."/>
            <person name="Nagy L.G."/>
            <person name="Floudas D."/>
            <person name="Copeland A."/>
            <person name="Barry K.W."/>
            <person name="Cichocki N."/>
            <person name="Veneault-Fourrey C."/>
            <person name="LaButti K."/>
            <person name="Lindquist E.A."/>
            <person name="Lipzen A."/>
            <person name="Lundell T."/>
            <person name="Morin E."/>
            <person name="Murat C."/>
            <person name="Riley R."/>
            <person name="Ohm R."/>
            <person name="Sun H."/>
            <person name="Tunlid A."/>
            <person name="Henrissat B."/>
            <person name="Grigoriev I.V."/>
            <person name="Hibbett D.S."/>
            <person name="Martin F."/>
        </authorList>
    </citation>
    <scope>NUCLEOTIDE SEQUENCE [LARGE SCALE GENOMIC DNA]</scope>
    <source>
        <strain evidence="5">MAFF 305830</strain>
    </source>
</reference>
<dbReference type="InterPro" id="IPR038499">
    <property type="entry name" value="BRO1_sf"/>
</dbReference>
<sequence length="870" mass="96748">MSSQLIIPFKRTTQPPIADAVHKYISKFHPETSPDDFGWDISHWVSLRADANSGNIHASAVDTILRYHAQLVLMLTKLPVDIDLQITYSHAFQPSQQPLTLSNLAYERVCVLFNLAALFCELAEGQDRTSADGIRRASAYYQNAAGTFTYILENAIPPFVASLTHPMSSSDLAKPVVKTLEYLMLAQAAECYWQKAVMDPLRNGTIARLSMQVASFYGMAHNSIQSAHSHVASALPSTWTAHLLTKQRHFEAAAQVRKSMDDSENGRYGAELGRLANARSVARQGQESARRGVEPLVVEDITALVAWIEERTGKAQRDNDYIYHQEVPPISALEPIEPANLVNSAILAGLRDPQTALNGEEALFGNLTSWGARMAIEIYNDRKHAVLADIRQTNQDLDRVIASKLEELNLPAGLELMDRPLTLPHDLLDKAAEIRADQGPLRIRQLLEDVEGLSKQDRALLNEAYDTLDQEVEEDDGYRQKFGSRWTREPSHLANGDLTSKARHFSTVLEQARETDMTVKEKWRQWKTAIETLASDEENLRSLPVTGPTGRSSSSPLSTQTKSHARILRGHLESLEEIRRNRQYAVIRAQNLADNDDISDRIKLVALGLERWTQVKAEMFEDVMAEELNKYEKYQVEVAGTEEQDSLLKKIEERNSSLLQSRRDDPINKNVEAMVKNLNAAYAKYKEIIKNCTEGLTFYNDFADHLTTLRDSCKEWAYSRRQDVNDLVEHLELLSLEASQQMSPVTPSTDDMLPPPTLSPPGSSTETTTSSPPASPTTSRGSSKKEKLTPRSNATAIITDLPHPGSSQWEPLVPLPGPSSSPVVRAGVGVTSTKAKRQSRDESSPKPAPQGINNTSGPAAKAAKPKRQVY</sequence>
<reference evidence="4 5" key="1">
    <citation type="submission" date="2014-04" db="EMBL/GenBank/DDBJ databases">
        <authorList>
            <consortium name="DOE Joint Genome Institute"/>
            <person name="Kuo A."/>
            <person name="Zuccaro A."/>
            <person name="Kohler A."/>
            <person name="Nagy L.G."/>
            <person name="Floudas D."/>
            <person name="Copeland A."/>
            <person name="Barry K.W."/>
            <person name="Cichocki N."/>
            <person name="Veneault-Fourrey C."/>
            <person name="LaButti K."/>
            <person name="Lindquist E.A."/>
            <person name="Lipzen A."/>
            <person name="Lundell T."/>
            <person name="Morin E."/>
            <person name="Murat C."/>
            <person name="Sun H."/>
            <person name="Tunlid A."/>
            <person name="Henrissat B."/>
            <person name="Grigoriev I.V."/>
            <person name="Hibbett D.S."/>
            <person name="Martin F."/>
            <person name="Nordberg H.P."/>
            <person name="Cantor M.N."/>
            <person name="Hua S.X."/>
        </authorList>
    </citation>
    <scope>NUCLEOTIDE SEQUENCE [LARGE SCALE GENOMIC DNA]</scope>
    <source>
        <strain evidence="4 5">MAFF 305830</strain>
    </source>
</reference>
<feature type="compositionally biased region" description="Low complexity" evidence="2">
    <location>
        <begin position="546"/>
        <end position="562"/>
    </location>
</feature>
<evidence type="ECO:0000259" key="3">
    <source>
        <dbReference type="PROSITE" id="PS51180"/>
    </source>
</evidence>
<comment type="similarity">
    <text evidence="1">Belongs to the palA/RIM20 family.</text>
</comment>
<dbReference type="PANTHER" id="PTHR23030">
    <property type="entry name" value="PCD6 INTERACTING PROTEIN-RELATED"/>
    <property type="match status" value="1"/>
</dbReference>
<name>A0A0C3AGF9_SERVB</name>
<dbReference type="Gene3D" id="1.20.120.560">
    <property type="entry name" value="alix/aip1 in complex with the ypdl late domain"/>
    <property type="match status" value="1"/>
</dbReference>
<evidence type="ECO:0000256" key="1">
    <source>
        <dbReference type="ARBA" id="ARBA00038154"/>
    </source>
</evidence>
<dbReference type="EMBL" id="KN824333">
    <property type="protein sequence ID" value="KIM23730.1"/>
    <property type="molecule type" value="Genomic_DNA"/>
</dbReference>
<keyword evidence="5" id="KW-1185">Reference proteome</keyword>
<evidence type="ECO:0000256" key="2">
    <source>
        <dbReference type="SAM" id="MobiDB-lite"/>
    </source>
</evidence>
<dbReference type="InterPro" id="IPR004328">
    <property type="entry name" value="BRO1_dom"/>
</dbReference>
<dbReference type="SMART" id="SM01041">
    <property type="entry name" value="BRO1"/>
    <property type="match status" value="1"/>
</dbReference>
<feature type="region of interest" description="Disordered" evidence="2">
    <location>
        <begin position="741"/>
        <end position="870"/>
    </location>
</feature>
<evidence type="ECO:0000313" key="5">
    <source>
        <dbReference type="Proteomes" id="UP000054097"/>
    </source>
</evidence>
<dbReference type="InterPro" id="IPR025304">
    <property type="entry name" value="ALIX_V_dom"/>
</dbReference>
<dbReference type="Pfam" id="PF03097">
    <property type="entry name" value="BRO1"/>
    <property type="match status" value="1"/>
</dbReference>